<keyword evidence="3" id="KW-0472">Membrane</keyword>
<comment type="caution">
    <text evidence="4">The sequence shown here is derived from an EMBL/GenBank/DDBJ whole genome shotgun (WGS) entry which is preliminary data.</text>
</comment>
<dbReference type="STRING" id="282301.A0A267FXS3"/>
<comment type="caution">
    <text evidence="2">Lacks conserved residue(s) required for the propagation of feature annotation.</text>
</comment>
<dbReference type="PANTHER" id="PTHR20967:SF0">
    <property type="entry name" value="PROHORMONE-4"/>
    <property type="match status" value="1"/>
</dbReference>
<evidence type="ECO:0000313" key="5">
    <source>
        <dbReference type="Proteomes" id="UP000215902"/>
    </source>
</evidence>
<dbReference type="Proteomes" id="UP000215902">
    <property type="component" value="Unassembled WGS sequence"/>
</dbReference>
<dbReference type="CDD" id="cd00112">
    <property type="entry name" value="LDLa"/>
    <property type="match status" value="1"/>
</dbReference>
<dbReference type="PANTHER" id="PTHR20967">
    <property type="entry name" value="PROHORMONE-4"/>
    <property type="match status" value="1"/>
</dbReference>
<evidence type="ECO:0000313" key="4">
    <source>
        <dbReference type="EMBL" id="PAA78004.1"/>
    </source>
</evidence>
<proteinExistence type="predicted"/>
<evidence type="ECO:0000256" key="1">
    <source>
        <dbReference type="ARBA" id="ARBA00023157"/>
    </source>
</evidence>
<dbReference type="InterPro" id="IPR036055">
    <property type="entry name" value="LDL_receptor-like_sf"/>
</dbReference>
<evidence type="ECO:0000256" key="2">
    <source>
        <dbReference type="PROSITE-ProRule" id="PRU00124"/>
    </source>
</evidence>
<organism evidence="4 5">
    <name type="scientific">Macrostomum lignano</name>
    <dbReference type="NCBI Taxonomy" id="282301"/>
    <lineage>
        <taxon>Eukaryota</taxon>
        <taxon>Metazoa</taxon>
        <taxon>Spiralia</taxon>
        <taxon>Lophotrochozoa</taxon>
        <taxon>Platyhelminthes</taxon>
        <taxon>Rhabditophora</taxon>
        <taxon>Macrostomorpha</taxon>
        <taxon>Macrostomida</taxon>
        <taxon>Macrostomidae</taxon>
        <taxon>Macrostomum</taxon>
    </lineage>
</organism>
<sequence>AISPTTKLIVSILGNCNPLTAISKLLAMKGTDTSITIATVVLLILLASVTGYRQPLVKKGNPAGNDCPKTAPWPCKSGQCLAFSFICDGRSDCIDGYDEDSALCTAKDRPASVILAGFIQRFHNWLIPGVLGEGTPNELAKLLTEEPNVRDYAAKVHLTSEQTEKLILTLEYAKDGRVIDLILDGMPEEAYREAYALFGRLVQSGFLGNSNQ</sequence>
<dbReference type="SMART" id="SM00192">
    <property type="entry name" value="LDLa"/>
    <property type="match status" value="1"/>
</dbReference>
<dbReference type="Gene3D" id="4.10.400.10">
    <property type="entry name" value="Low-density Lipoprotein Receptor"/>
    <property type="match status" value="1"/>
</dbReference>
<reference evidence="4 5" key="1">
    <citation type="submission" date="2017-06" db="EMBL/GenBank/DDBJ databases">
        <title>A platform for efficient transgenesis in Macrostomum lignano, a flatworm model organism for stem cell research.</title>
        <authorList>
            <person name="Berezikov E."/>
        </authorList>
    </citation>
    <scope>NUCLEOTIDE SEQUENCE [LARGE SCALE GENOMIC DNA]</scope>
    <source>
        <strain evidence="4">DV1</strain>
        <tissue evidence="4">Whole organism</tissue>
    </source>
</reference>
<dbReference type="InterPro" id="IPR053103">
    <property type="entry name" value="IDLSRF-like_peptide"/>
</dbReference>
<keyword evidence="3" id="KW-0812">Transmembrane</keyword>
<dbReference type="Pfam" id="PF00057">
    <property type="entry name" value="Ldl_recept_a"/>
    <property type="match status" value="1"/>
</dbReference>
<name>A0A267FXS3_9PLAT</name>
<evidence type="ECO:0000256" key="3">
    <source>
        <dbReference type="SAM" id="Phobius"/>
    </source>
</evidence>
<dbReference type="SUPFAM" id="SSF57424">
    <property type="entry name" value="LDL receptor-like module"/>
    <property type="match status" value="1"/>
</dbReference>
<keyword evidence="5" id="KW-1185">Reference proteome</keyword>
<feature type="transmembrane region" description="Helical" evidence="3">
    <location>
        <begin position="33"/>
        <end position="52"/>
    </location>
</feature>
<evidence type="ECO:0008006" key="6">
    <source>
        <dbReference type="Google" id="ProtNLM"/>
    </source>
</evidence>
<dbReference type="AlphaFoldDB" id="A0A267FXS3"/>
<feature type="disulfide bond" evidence="2">
    <location>
        <begin position="75"/>
        <end position="93"/>
    </location>
</feature>
<gene>
    <name evidence="4" type="ORF">BOX15_Mlig016574g2</name>
</gene>
<dbReference type="InterPro" id="IPR002172">
    <property type="entry name" value="LDrepeatLR_classA_rpt"/>
</dbReference>
<keyword evidence="1 2" id="KW-1015">Disulfide bond</keyword>
<protein>
    <recommendedName>
        <fullName evidence="6">Prohormone-4</fullName>
    </recommendedName>
</protein>
<feature type="non-terminal residue" evidence="4">
    <location>
        <position position="1"/>
    </location>
</feature>
<dbReference type="EMBL" id="NIVC01000712">
    <property type="protein sequence ID" value="PAA78004.1"/>
    <property type="molecule type" value="Genomic_DNA"/>
</dbReference>
<dbReference type="OrthoDB" id="6239681at2759"/>
<dbReference type="InterPro" id="IPR023415">
    <property type="entry name" value="LDLR_class-A_CS"/>
</dbReference>
<dbReference type="PROSITE" id="PS01209">
    <property type="entry name" value="LDLRA_1"/>
    <property type="match status" value="1"/>
</dbReference>
<accession>A0A267FXS3</accession>
<keyword evidence="3" id="KW-1133">Transmembrane helix</keyword>
<dbReference type="PROSITE" id="PS50068">
    <property type="entry name" value="LDLRA_2"/>
    <property type="match status" value="1"/>
</dbReference>